<feature type="transmembrane region" description="Helical" evidence="13">
    <location>
        <begin position="186"/>
        <end position="207"/>
    </location>
</feature>
<organism evidence="14 15">
    <name type="scientific">Actinosynnema pretiosum subsp. pretiosum</name>
    <dbReference type="NCBI Taxonomy" id="103721"/>
    <lineage>
        <taxon>Bacteria</taxon>
        <taxon>Bacillati</taxon>
        <taxon>Actinomycetota</taxon>
        <taxon>Actinomycetes</taxon>
        <taxon>Pseudonocardiales</taxon>
        <taxon>Pseudonocardiaceae</taxon>
        <taxon>Actinosynnema</taxon>
    </lineage>
</organism>
<feature type="transmembrane region" description="Helical" evidence="13">
    <location>
        <begin position="155"/>
        <end position="177"/>
    </location>
</feature>
<evidence type="ECO:0000256" key="8">
    <source>
        <dbReference type="ARBA" id="ARBA00023065"/>
    </source>
</evidence>
<dbReference type="EMBL" id="CP073249">
    <property type="protein sequence ID" value="QUF02023.1"/>
    <property type="molecule type" value="Genomic_DNA"/>
</dbReference>
<evidence type="ECO:0000256" key="3">
    <source>
        <dbReference type="ARBA" id="ARBA00022448"/>
    </source>
</evidence>
<accession>A0AA45L315</accession>
<evidence type="ECO:0000256" key="13">
    <source>
        <dbReference type="SAM" id="Phobius"/>
    </source>
</evidence>
<evidence type="ECO:0000313" key="14">
    <source>
        <dbReference type="EMBL" id="QUF02023.1"/>
    </source>
</evidence>
<evidence type="ECO:0000256" key="12">
    <source>
        <dbReference type="SAM" id="MobiDB-lite"/>
    </source>
</evidence>
<dbReference type="CDD" id="cd11477">
    <property type="entry name" value="SLC5sbd_u1"/>
    <property type="match status" value="1"/>
</dbReference>
<keyword evidence="3" id="KW-0813">Transport</keyword>
<feature type="transmembrane region" description="Helical" evidence="13">
    <location>
        <begin position="268"/>
        <end position="291"/>
    </location>
</feature>
<comment type="similarity">
    <text evidence="2 11">Belongs to the sodium:solute symporter (SSF) (TC 2.A.21) family.</text>
</comment>
<feature type="transmembrane region" description="Helical" evidence="13">
    <location>
        <begin position="365"/>
        <end position="385"/>
    </location>
</feature>
<feature type="transmembrane region" description="Helical" evidence="13">
    <location>
        <begin position="227"/>
        <end position="247"/>
    </location>
</feature>
<feature type="transmembrane region" description="Helical" evidence="13">
    <location>
        <begin position="42"/>
        <end position="62"/>
    </location>
</feature>
<sequence>MDTLDWVVVGGYFFVMVGIGVWSRGRISTIADFFTAGGRMPWWLSGISHHMSGYSAVMFVAFAAEAYRLGLTVYIWWALTIGVGVGIGAFLWAPAWNRLRSKHGVKSPLEYLAIRYDVPTQQIMAWAGAALKVVDIAAKWVAVAVLLQGFAGVDVWVGILIVGVVTMVYSVLGGLWADALTDFGQFVIQGFAGIAMFVAVAAHFGGIDFVWTMWDRLPASHSEPLTGPYTLVFFMALFLIKTLEYNGGMWNLAQRYMAAPSGAAARRSALLSAVLWLVWPLVLFLPMWAAPLIVPGMEANAEQAYVEMGKAMLPAGMVGLVLAGFFSHTMAMVSSDANVIAAVITRDMLPRLWKRATGLSADAQLKLARLTTFLFIGFSMTIALTADTKGFVLKIVIALVAATMGPIAIPLMLGLLPPFRRVGPLAAKASVIGGLGTWAFLYWQQQFEKAEWVTQGVIVSWPLVLSLVLYLSIGFLRPQPSPEREALVESLRTDAATGETLSVAVDAEVERGDAERGEGRGGGGRGASRSEKG</sequence>
<feature type="compositionally biased region" description="Basic and acidic residues" evidence="12">
    <location>
        <begin position="508"/>
        <end position="519"/>
    </location>
</feature>
<dbReference type="InterPro" id="IPR051163">
    <property type="entry name" value="Sodium:Solute_Symporter_SSF"/>
</dbReference>
<dbReference type="Proteomes" id="UP000677152">
    <property type="component" value="Chromosome"/>
</dbReference>
<keyword evidence="6 13" id="KW-1133">Transmembrane helix</keyword>
<dbReference type="PANTHER" id="PTHR42985">
    <property type="entry name" value="SODIUM-COUPLED MONOCARBOXYLATE TRANSPORTER"/>
    <property type="match status" value="1"/>
</dbReference>
<dbReference type="Pfam" id="PF00474">
    <property type="entry name" value="SSF"/>
    <property type="match status" value="1"/>
</dbReference>
<name>A0AA45L315_9PSEU</name>
<comment type="subcellular location">
    <subcellularLocation>
        <location evidence="1">Cell membrane</location>
        <topology evidence="1">Multi-pass membrane protein</topology>
    </subcellularLocation>
</comment>
<dbReference type="InterPro" id="IPR001734">
    <property type="entry name" value="Na/solute_symporter"/>
</dbReference>
<dbReference type="GO" id="GO:0006814">
    <property type="term" value="P:sodium ion transport"/>
    <property type="evidence" value="ECO:0007669"/>
    <property type="project" value="UniProtKB-KW"/>
</dbReference>
<feature type="transmembrane region" description="Helical" evidence="13">
    <location>
        <begin position="425"/>
        <end position="443"/>
    </location>
</feature>
<keyword evidence="7" id="KW-0915">Sodium</keyword>
<feature type="transmembrane region" description="Helical" evidence="13">
    <location>
        <begin position="391"/>
        <end position="413"/>
    </location>
</feature>
<evidence type="ECO:0000256" key="7">
    <source>
        <dbReference type="ARBA" id="ARBA00023053"/>
    </source>
</evidence>
<keyword evidence="9 13" id="KW-0472">Membrane</keyword>
<keyword evidence="4" id="KW-1003">Cell membrane</keyword>
<evidence type="ECO:0000313" key="15">
    <source>
        <dbReference type="Proteomes" id="UP000677152"/>
    </source>
</evidence>
<feature type="region of interest" description="Disordered" evidence="12">
    <location>
        <begin position="499"/>
        <end position="533"/>
    </location>
</feature>
<dbReference type="Gene3D" id="1.20.1730.10">
    <property type="entry name" value="Sodium/glucose cotransporter"/>
    <property type="match status" value="1"/>
</dbReference>
<keyword evidence="8" id="KW-0406">Ion transport</keyword>
<evidence type="ECO:0000256" key="11">
    <source>
        <dbReference type="RuleBase" id="RU362091"/>
    </source>
</evidence>
<protein>
    <submittedName>
        <fullName evidence="14">Na+:solute symporter</fullName>
    </submittedName>
</protein>
<keyword evidence="10" id="KW-0739">Sodium transport</keyword>
<evidence type="ECO:0000256" key="6">
    <source>
        <dbReference type="ARBA" id="ARBA00022989"/>
    </source>
</evidence>
<dbReference type="PANTHER" id="PTHR42985:SF40">
    <property type="entry name" value="LD47995P-RELATED"/>
    <property type="match status" value="1"/>
</dbReference>
<gene>
    <name evidence="14" type="ORF">KCV87_21170</name>
</gene>
<feature type="transmembrane region" description="Helical" evidence="13">
    <location>
        <begin position="123"/>
        <end position="149"/>
    </location>
</feature>
<feature type="transmembrane region" description="Helical" evidence="13">
    <location>
        <begin position="455"/>
        <end position="476"/>
    </location>
</feature>
<reference evidence="14" key="1">
    <citation type="submission" date="2021-04" db="EMBL/GenBank/DDBJ databases">
        <title>Genomic sequence of Actinosynnema pretiosum subsp. pretiosum ATCC 31280 (C-14919).</title>
        <authorList>
            <person name="Bai L."/>
            <person name="Wang X."/>
            <person name="Xiao Y."/>
        </authorList>
    </citation>
    <scope>NUCLEOTIDE SEQUENCE</scope>
    <source>
        <strain evidence="14">ATCC 31280</strain>
    </source>
</reference>
<evidence type="ECO:0000256" key="4">
    <source>
        <dbReference type="ARBA" id="ARBA00022475"/>
    </source>
</evidence>
<evidence type="ECO:0000256" key="5">
    <source>
        <dbReference type="ARBA" id="ARBA00022692"/>
    </source>
</evidence>
<dbReference type="GO" id="GO:0015293">
    <property type="term" value="F:symporter activity"/>
    <property type="evidence" value="ECO:0007669"/>
    <property type="project" value="TreeGrafter"/>
</dbReference>
<dbReference type="InterPro" id="IPR038377">
    <property type="entry name" value="Na/Glc_symporter_sf"/>
</dbReference>
<evidence type="ECO:0000256" key="10">
    <source>
        <dbReference type="ARBA" id="ARBA00023201"/>
    </source>
</evidence>
<keyword evidence="5 13" id="KW-0812">Transmembrane</keyword>
<evidence type="ECO:0000256" key="9">
    <source>
        <dbReference type="ARBA" id="ARBA00023136"/>
    </source>
</evidence>
<dbReference type="PROSITE" id="PS50283">
    <property type="entry name" value="NA_SOLUT_SYMP_3"/>
    <property type="match status" value="1"/>
</dbReference>
<dbReference type="GO" id="GO:0005886">
    <property type="term" value="C:plasma membrane"/>
    <property type="evidence" value="ECO:0007669"/>
    <property type="project" value="UniProtKB-SubCell"/>
</dbReference>
<evidence type="ECO:0000256" key="1">
    <source>
        <dbReference type="ARBA" id="ARBA00004651"/>
    </source>
</evidence>
<feature type="transmembrane region" description="Helical" evidence="13">
    <location>
        <begin position="6"/>
        <end position="22"/>
    </location>
</feature>
<proteinExistence type="inferred from homology"/>
<feature type="transmembrane region" description="Helical" evidence="13">
    <location>
        <begin position="311"/>
        <end position="344"/>
    </location>
</feature>
<dbReference type="AlphaFoldDB" id="A0AA45L315"/>
<feature type="transmembrane region" description="Helical" evidence="13">
    <location>
        <begin position="74"/>
        <end position="93"/>
    </location>
</feature>
<evidence type="ECO:0000256" key="2">
    <source>
        <dbReference type="ARBA" id="ARBA00006434"/>
    </source>
</evidence>